<feature type="region of interest" description="Disordered" evidence="1">
    <location>
        <begin position="1"/>
        <end position="126"/>
    </location>
</feature>
<sequence length="364" mass="38795">MEEEGREGKGRGRPAQSAPGELTLRIHATASRRATGSSESGPAERAAAPSTPTKPAIGWPSPNGASSPASSPQRRSKAEESEGEGEGEGGMTAGEGTRSSLSSHHRGAPEPGREEGKSEERPRVGTVEVVARSSTGYIFKDEKGQTVIARAISWRAGEPSPLFLKHYSRTLPMTHSCGRSRSQSPRSLFLDPSPIIVISQILDPKSANMRSLATRERAQDNSSIIVGSTSYDHNCQTMGPSTVTLRPLPLAMLTVGVVVDPLPPASQEDDASHLIVFQLDMIIHIALLRNDPTFSQTNAATTEEINFPQDHNLERNIIILMSKLQCLEMGEANGIPKLVAMNTPAGTTKEATSFTGKDGAVDCA</sequence>
<evidence type="ECO:0000256" key="1">
    <source>
        <dbReference type="SAM" id="MobiDB-lite"/>
    </source>
</evidence>
<dbReference type="AlphaFoldDB" id="A0A4S8IJI9"/>
<comment type="caution">
    <text evidence="2">The sequence shown here is derived from an EMBL/GenBank/DDBJ whole genome shotgun (WGS) entry which is preliminary data.</text>
</comment>
<name>A0A4S8IJI9_MUSBA</name>
<feature type="compositionally biased region" description="Basic and acidic residues" evidence="1">
    <location>
        <begin position="107"/>
        <end position="123"/>
    </location>
</feature>
<protein>
    <submittedName>
        <fullName evidence="2">Uncharacterized protein</fullName>
    </submittedName>
</protein>
<accession>A0A4S8IJI9</accession>
<dbReference type="Proteomes" id="UP000317650">
    <property type="component" value="Chromosome 9"/>
</dbReference>
<reference evidence="2 3" key="1">
    <citation type="journal article" date="2019" name="Nat. Plants">
        <title>Genome sequencing of Musa balbisiana reveals subgenome evolution and function divergence in polyploid bananas.</title>
        <authorList>
            <person name="Yao X."/>
        </authorList>
    </citation>
    <scope>NUCLEOTIDE SEQUENCE [LARGE SCALE GENOMIC DNA]</scope>
    <source>
        <strain evidence="3">cv. DH-PKW</strain>
        <tissue evidence="2">Leaves</tissue>
    </source>
</reference>
<feature type="compositionally biased region" description="Low complexity" evidence="1">
    <location>
        <begin position="60"/>
        <end position="73"/>
    </location>
</feature>
<evidence type="ECO:0000313" key="2">
    <source>
        <dbReference type="EMBL" id="THU48269.1"/>
    </source>
</evidence>
<dbReference type="EMBL" id="PYDT01000010">
    <property type="protein sequence ID" value="THU48269.1"/>
    <property type="molecule type" value="Genomic_DNA"/>
</dbReference>
<proteinExistence type="predicted"/>
<feature type="compositionally biased region" description="Basic and acidic residues" evidence="1">
    <location>
        <begin position="1"/>
        <end position="10"/>
    </location>
</feature>
<keyword evidence="3" id="KW-1185">Reference proteome</keyword>
<organism evidence="2 3">
    <name type="scientific">Musa balbisiana</name>
    <name type="common">Banana</name>
    <dbReference type="NCBI Taxonomy" id="52838"/>
    <lineage>
        <taxon>Eukaryota</taxon>
        <taxon>Viridiplantae</taxon>
        <taxon>Streptophyta</taxon>
        <taxon>Embryophyta</taxon>
        <taxon>Tracheophyta</taxon>
        <taxon>Spermatophyta</taxon>
        <taxon>Magnoliopsida</taxon>
        <taxon>Liliopsida</taxon>
        <taxon>Zingiberales</taxon>
        <taxon>Musaceae</taxon>
        <taxon>Musa</taxon>
    </lineage>
</organism>
<evidence type="ECO:0000313" key="3">
    <source>
        <dbReference type="Proteomes" id="UP000317650"/>
    </source>
</evidence>
<gene>
    <name evidence="2" type="ORF">C4D60_Mb09t24460</name>
</gene>